<reference evidence="2" key="2">
    <citation type="submission" date="2015-01" db="EMBL/GenBank/DDBJ databases">
        <title>Evolutionary Origins and Diversification of the Mycorrhizal Mutualists.</title>
        <authorList>
            <consortium name="DOE Joint Genome Institute"/>
            <consortium name="Mycorrhizal Genomics Consortium"/>
            <person name="Kohler A."/>
            <person name="Kuo A."/>
            <person name="Nagy L.G."/>
            <person name="Floudas D."/>
            <person name="Copeland A."/>
            <person name="Barry K.W."/>
            <person name="Cichocki N."/>
            <person name="Veneault-Fourrey C."/>
            <person name="LaButti K."/>
            <person name="Lindquist E.A."/>
            <person name="Lipzen A."/>
            <person name="Lundell T."/>
            <person name="Morin E."/>
            <person name="Murat C."/>
            <person name="Riley R."/>
            <person name="Ohm R."/>
            <person name="Sun H."/>
            <person name="Tunlid A."/>
            <person name="Henrissat B."/>
            <person name="Grigoriev I.V."/>
            <person name="Hibbett D.S."/>
            <person name="Martin F."/>
        </authorList>
    </citation>
    <scope>NUCLEOTIDE SEQUENCE [LARGE SCALE GENOMIC DNA]</scope>
    <source>
        <strain evidence="2">MAFF 305830</strain>
    </source>
</reference>
<keyword evidence="2" id="KW-1185">Reference proteome</keyword>
<evidence type="ECO:0000313" key="1">
    <source>
        <dbReference type="EMBL" id="KIM22031.1"/>
    </source>
</evidence>
<evidence type="ECO:0000313" key="2">
    <source>
        <dbReference type="Proteomes" id="UP000054097"/>
    </source>
</evidence>
<organism evidence="1 2">
    <name type="scientific">Serendipita vermifera MAFF 305830</name>
    <dbReference type="NCBI Taxonomy" id="933852"/>
    <lineage>
        <taxon>Eukaryota</taxon>
        <taxon>Fungi</taxon>
        <taxon>Dikarya</taxon>
        <taxon>Basidiomycota</taxon>
        <taxon>Agaricomycotina</taxon>
        <taxon>Agaricomycetes</taxon>
        <taxon>Sebacinales</taxon>
        <taxon>Serendipitaceae</taxon>
        <taxon>Serendipita</taxon>
    </lineage>
</organism>
<dbReference type="HOGENOM" id="CLU_2051095_0_0_1"/>
<dbReference type="AlphaFoldDB" id="A0A0C3ARZ0"/>
<sequence length="120" mass="13507">MGRFEETLRRNEALAEEDEVFDLEFNDVDLPPDGNGGLEGEADAERRETEEVYELLTAEYGSYIHADLIQGSAEILVARMLVVRLRQLAIVFYWRGGVQGGGTQHASICPWAIRRKPLAK</sequence>
<protein>
    <submittedName>
        <fullName evidence="1">Uncharacterized protein</fullName>
    </submittedName>
</protein>
<accession>A0A0C3ARZ0</accession>
<proteinExistence type="predicted"/>
<dbReference type="EMBL" id="KN824365">
    <property type="protein sequence ID" value="KIM22031.1"/>
    <property type="molecule type" value="Genomic_DNA"/>
</dbReference>
<dbReference type="Proteomes" id="UP000054097">
    <property type="component" value="Unassembled WGS sequence"/>
</dbReference>
<gene>
    <name evidence="1" type="ORF">M408DRAFT_12241</name>
</gene>
<reference evidence="1 2" key="1">
    <citation type="submission" date="2014-04" db="EMBL/GenBank/DDBJ databases">
        <authorList>
            <consortium name="DOE Joint Genome Institute"/>
            <person name="Kuo A."/>
            <person name="Zuccaro A."/>
            <person name="Kohler A."/>
            <person name="Nagy L.G."/>
            <person name="Floudas D."/>
            <person name="Copeland A."/>
            <person name="Barry K.W."/>
            <person name="Cichocki N."/>
            <person name="Veneault-Fourrey C."/>
            <person name="LaButti K."/>
            <person name="Lindquist E.A."/>
            <person name="Lipzen A."/>
            <person name="Lundell T."/>
            <person name="Morin E."/>
            <person name="Murat C."/>
            <person name="Sun H."/>
            <person name="Tunlid A."/>
            <person name="Henrissat B."/>
            <person name="Grigoriev I.V."/>
            <person name="Hibbett D.S."/>
            <person name="Martin F."/>
            <person name="Nordberg H.P."/>
            <person name="Cantor M.N."/>
            <person name="Hua S.X."/>
        </authorList>
    </citation>
    <scope>NUCLEOTIDE SEQUENCE [LARGE SCALE GENOMIC DNA]</scope>
    <source>
        <strain evidence="1 2">MAFF 305830</strain>
    </source>
</reference>
<name>A0A0C3ARZ0_SERVB</name>